<feature type="non-terminal residue" evidence="13">
    <location>
        <position position="174"/>
    </location>
</feature>
<dbReference type="AlphaFoldDB" id="A0A368SYH7"/>
<evidence type="ECO:0000313" key="14">
    <source>
        <dbReference type="Proteomes" id="UP000253318"/>
    </source>
</evidence>
<evidence type="ECO:0000256" key="7">
    <source>
        <dbReference type="ARBA" id="ARBA00022833"/>
    </source>
</evidence>
<evidence type="ECO:0000256" key="1">
    <source>
        <dbReference type="ARBA" id="ARBA00001947"/>
    </source>
</evidence>
<evidence type="ECO:0000256" key="10">
    <source>
        <dbReference type="ARBA" id="ARBA00023136"/>
    </source>
</evidence>
<evidence type="ECO:0000256" key="9">
    <source>
        <dbReference type="ARBA" id="ARBA00023049"/>
    </source>
</evidence>
<comment type="cofactor">
    <cofactor evidence="1">
        <name>Zn(2+)</name>
        <dbReference type="ChEBI" id="CHEBI:29105"/>
    </cofactor>
</comment>
<evidence type="ECO:0000259" key="12">
    <source>
        <dbReference type="Pfam" id="PF02163"/>
    </source>
</evidence>
<keyword evidence="7" id="KW-0862">Zinc</keyword>
<dbReference type="PANTHER" id="PTHR42837">
    <property type="entry name" value="REGULATOR OF SIGMA-E PROTEASE RSEP"/>
    <property type="match status" value="1"/>
</dbReference>
<sequence>MVALLTTLGIILFAIGLLLSIAWHELGHLATAKMFGIRCTQFMVGFGKTLWSTKRGDTEYGIKLVPLGGFVRMVGMMPPARERAEGDGAAASGRPMSRWRAMVEDAREASYVELEPGDEDRQFYQRAPWKRIIVMAAGPVMNLILAVVIFCIVLMGIGLPRPTNTIAEVTECVV</sequence>
<dbReference type="Pfam" id="PF02163">
    <property type="entry name" value="Peptidase_M50"/>
    <property type="match status" value="1"/>
</dbReference>
<evidence type="ECO:0000313" key="13">
    <source>
        <dbReference type="EMBL" id="RCV49405.1"/>
    </source>
</evidence>
<comment type="caution">
    <text evidence="13">The sequence shown here is derived from an EMBL/GenBank/DDBJ whole genome shotgun (WGS) entry which is preliminary data.</text>
</comment>
<keyword evidence="5 11" id="KW-0812">Transmembrane</keyword>
<keyword evidence="10 11" id="KW-0472">Membrane</keyword>
<protein>
    <submittedName>
        <fullName evidence="13">Zinc metalloprotease</fullName>
    </submittedName>
</protein>
<name>A0A368SYH7_9ACTN</name>
<comment type="subcellular location">
    <subcellularLocation>
        <location evidence="2">Membrane</location>
        <topology evidence="2">Multi-pass membrane protein</topology>
    </subcellularLocation>
</comment>
<dbReference type="Proteomes" id="UP000253318">
    <property type="component" value="Unassembled WGS sequence"/>
</dbReference>
<accession>A0A368SYH7</accession>
<feature type="transmembrane region" description="Helical" evidence="11">
    <location>
        <begin position="132"/>
        <end position="157"/>
    </location>
</feature>
<dbReference type="GO" id="GO:0006508">
    <property type="term" value="P:proteolysis"/>
    <property type="evidence" value="ECO:0007669"/>
    <property type="project" value="UniProtKB-KW"/>
</dbReference>
<evidence type="ECO:0000256" key="4">
    <source>
        <dbReference type="ARBA" id="ARBA00022670"/>
    </source>
</evidence>
<dbReference type="GO" id="GO:0016020">
    <property type="term" value="C:membrane"/>
    <property type="evidence" value="ECO:0007669"/>
    <property type="project" value="UniProtKB-SubCell"/>
</dbReference>
<evidence type="ECO:0000256" key="11">
    <source>
        <dbReference type="SAM" id="Phobius"/>
    </source>
</evidence>
<gene>
    <name evidence="13" type="ORF">DEF24_25275</name>
</gene>
<dbReference type="CDD" id="cd06163">
    <property type="entry name" value="S2P-M50_PDZ_RseP-like"/>
    <property type="match status" value="1"/>
</dbReference>
<keyword evidence="8 11" id="KW-1133">Transmembrane helix</keyword>
<feature type="transmembrane region" description="Helical" evidence="11">
    <location>
        <begin position="6"/>
        <end position="24"/>
    </location>
</feature>
<feature type="domain" description="Peptidase M50" evidence="12">
    <location>
        <begin position="13"/>
        <end position="158"/>
    </location>
</feature>
<evidence type="ECO:0000256" key="5">
    <source>
        <dbReference type="ARBA" id="ARBA00022692"/>
    </source>
</evidence>
<dbReference type="InterPro" id="IPR008915">
    <property type="entry name" value="Peptidase_M50"/>
</dbReference>
<evidence type="ECO:0000256" key="3">
    <source>
        <dbReference type="ARBA" id="ARBA00007931"/>
    </source>
</evidence>
<keyword evidence="9 13" id="KW-0482">Metalloprotease</keyword>
<keyword evidence="14" id="KW-1185">Reference proteome</keyword>
<evidence type="ECO:0000256" key="6">
    <source>
        <dbReference type="ARBA" id="ARBA00022801"/>
    </source>
</evidence>
<dbReference type="EMBL" id="QEIN01000330">
    <property type="protein sequence ID" value="RCV49405.1"/>
    <property type="molecule type" value="Genomic_DNA"/>
</dbReference>
<dbReference type="GO" id="GO:0004222">
    <property type="term" value="F:metalloendopeptidase activity"/>
    <property type="evidence" value="ECO:0007669"/>
    <property type="project" value="InterPro"/>
</dbReference>
<dbReference type="InterPro" id="IPR004387">
    <property type="entry name" value="Pept_M50_Zn"/>
</dbReference>
<evidence type="ECO:0000256" key="2">
    <source>
        <dbReference type="ARBA" id="ARBA00004141"/>
    </source>
</evidence>
<evidence type="ECO:0000256" key="8">
    <source>
        <dbReference type="ARBA" id="ARBA00022989"/>
    </source>
</evidence>
<proteinExistence type="inferred from homology"/>
<keyword evidence="4 13" id="KW-0645">Protease</keyword>
<comment type="similarity">
    <text evidence="3">Belongs to the peptidase M50B family.</text>
</comment>
<organism evidence="13 14">
    <name type="scientific">Marinitenerispora sediminis</name>
    <dbReference type="NCBI Taxonomy" id="1931232"/>
    <lineage>
        <taxon>Bacteria</taxon>
        <taxon>Bacillati</taxon>
        <taxon>Actinomycetota</taxon>
        <taxon>Actinomycetes</taxon>
        <taxon>Streptosporangiales</taxon>
        <taxon>Nocardiopsidaceae</taxon>
        <taxon>Marinitenerispora</taxon>
    </lineage>
</organism>
<dbReference type="PANTHER" id="PTHR42837:SF2">
    <property type="entry name" value="MEMBRANE METALLOPROTEASE ARASP2, CHLOROPLASTIC-RELATED"/>
    <property type="match status" value="1"/>
</dbReference>
<reference evidence="13 14" key="1">
    <citation type="submission" date="2018-04" db="EMBL/GenBank/DDBJ databases">
        <title>Novel actinobacteria from marine sediment.</title>
        <authorList>
            <person name="Ng Z.Y."/>
            <person name="Tan G.Y.A."/>
        </authorList>
    </citation>
    <scope>NUCLEOTIDE SEQUENCE [LARGE SCALE GENOMIC DNA]</scope>
    <source>
        <strain evidence="13 14">TPS81</strain>
    </source>
</reference>
<keyword evidence="6" id="KW-0378">Hydrolase</keyword>
<dbReference type="RefSeq" id="WP_147280536.1">
    <property type="nucleotide sequence ID" value="NZ_QEIN01000330.1"/>
</dbReference>
<dbReference type="OrthoDB" id="9782003at2"/>